<feature type="transmembrane region" description="Helical" evidence="18">
    <location>
        <begin position="198"/>
        <end position="217"/>
    </location>
</feature>
<evidence type="ECO:0000256" key="3">
    <source>
        <dbReference type="ARBA" id="ARBA00007012"/>
    </source>
</evidence>
<reference evidence="20" key="1">
    <citation type="journal article" date="2020" name="Syst. Entomol.">
        <title>A comprehensive phylogeny of flat bark beetles (Coleoptera: Cucujidae) with a revised classification and a new South American genus.</title>
        <authorList>
            <person name="Jin M."/>
            <person name="Zwick A."/>
            <person name="Slipinski A."/>
            <person name="Marris J.W.M."/>
            <person name="Thomas M.C."/>
            <person name="Pang H."/>
        </authorList>
    </citation>
    <scope>NUCLEOTIDE SEQUENCE</scope>
</reference>
<dbReference type="Pfam" id="PF00361">
    <property type="entry name" value="Proton_antipo_M"/>
    <property type="match status" value="1"/>
</dbReference>
<keyword evidence="6" id="KW-0813">Transport</keyword>
<comment type="subcellular location">
    <subcellularLocation>
        <location evidence="2 18">Mitochondrion inner membrane</location>
        <topology evidence="2 18">Multi-pass membrane protein</topology>
    </subcellularLocation>
</comment>
<evidence type="ECO:0000313" key="20">
    <source>
        <dbReference type="EMBL" id="QNG56392.1"/>
    </source>
</evidence>
<feature type="transmembrane region" description="Helical" evidence="18">
    <location>
        <begin position="90"/>
        <end position="113"/>
    </location>
</feature>
<evidence type="ECO:0000256" key="17">
    <source>
        <dbReference type="ARBA" id="ARBA00049551"/>
    </source>
</evidence>
<dbReference type="InterPro" id="IPR003917">
    <property type="entry name" value="NADH_UbQ_OxRdtase_chain2"/>
</dbReference>
<dbReference type="GO" id="GO:0008137">
    <property type="term" value="F:NADH dehydrogenase (ubiquinone) activity"/>
    <property type="evidence" value="ECO:0007669"/>
    <property type="project" value="UniProtKB-EC"/>
</dbReference>
<evidence type="ECO:0000256" key="10">
    <source>
        <dbReference type="ARBA" id="ARBA00022967"/>
    </source>
</evidence>
<sequence>MFNLYKILFMIFMIFGTLITISSYSWFSMWIGLEINLLSIIPLISSTNNIYSSESAMKYFITQAMASSIILFSIIMLSNMNEFIPMNLNYFLTMMMNSAILMKMGAAPFHFWFPEMMDGLNWTNAFLILTWQKIAPMIIFMYNYNSSMFMIIIIIISSMISGIMGLNNTSMRKIMTYSSINHIAWMIASMMFNQMIWLVYFICYSLITMNLVYIFHIKNIFSLNQLFNSLNKNKMIKLFFFLNFLSLGGLPPFLGFFPKWLTINYLIMNNFMMMSMILIIFSLISLFMYLRIGFSTLMIFSLENLIFKNQFKNFYIFLFNFINLIALIFCTQIFNYI</sequence>
<protein>
    <recommendedName>
        <fullName evidence="5 18">NADH-ubiquinone oxidoreductase chain 2</fullName>
        <ecNumber evidence="4 18">7.1.1.2</ecNumber>
    </recommendedName>
</protein>
<dbReference type="AlphaFoldDB" id="A0A7G7MU83"/>
<geneLocation type="mitochondrion" evidence="20"/>
<comment type="catalytic activity">
    <reaction evidence="17 18">
        <text>a ubiquinone + NADH + 5 H(+)(in) = a ubiquinol + NAD(+) + 4 H(+)(out)</text>
        <dbReference type="Rhea" id="RHEA:29091"/>
        <dbReference type="Rhea" id="RHEA-COMP:9565"/>
        <dbReference type="Rhea" id="RHEA-COMP:9566"/>
        <dbReference type="ChEBI" id="CHEBI:15378"/>
        <dbReference type="ChEBI" id="CHEBI:16389"/>
        <dbReference type="ChEBI" id="CHEBI:17976"/>
        <dbReference type="ChEBI" id="CHEBI:57540"/>
        <dbReference type="ChEBI" id="CHEBI:57945"/>
        <dbReference type="EC" id="7.1.1.2"/>
    </reaction>
</comment>
<evidence type="ECO:0000256" key="2">
    <source>
        <dbReference type="ARBA" id="ARBA00004448"/>
    </source>
</evidence>
<dbReference type="InterPro" id="IPR050175">
    <property type="entry name" value="Complex_I_Subunit_2"/>
</dbReference>
<feature type="transmembrane region" description="Helical" evidence="18">
    <location>
        <begin position="238"/>
        <end position="257"/>
    </location>
</feature>
<name>A0A7G7MU83_9CUCU</name>
<organism evidence="20">
    <name type="scientific">Macrohyliota sp. 2 MJ-2020</name>
    <dbReference type="NCBI Taxonomy" id="2762521"/>
    <lineage>
        <taxon>Eukaryota</taxon>
        <taxon>Metazoa</taxon>
        <taxon>Ecdysozoa</taxon>
        <taxon>Arthropoda</taxon>
        <taxon>Hexapoda</taxon>
        <taxon>Insecta</taxon>
        <taxon>Pterygota</taxon>
        <taxon>Neoptera</taxon>
        <taxon>Endopterygota</taxon>
        <taxon>Coleoptera</taxon>
        <taxon>Polyphaga</taxon>
        <taxon>Cucujiformia</taxon>
        <taxon>Silvanidae</taxon>
        <taxon>Brontinae</taxon>
        <taxon>Macrohyliota</taxon>
    </lineage>
</organism>
<comment type="similarity">
    <text evidence="3 18">Belongs to the complex I subunit 2 family.</text>
</comment>
<evidence type="ECO:0000256" key="14">
    <source>
        <dbReference type="ARBA" id="ARBA00023075"/>
    </source>
</evidence>
<evidence type="ECO:0000256" key="11">
    <source>
        <dbReference type="ARBA" id="ARBA00022982"/>
    </source>
</evidence>
<gene>
    <name evidence="20" type="primary">nad2</name>
</gene>
<keyword evidence="13 18" id="KW-0520">NAD</keyword>
<evidence type="ECO:0000256" key="5">
    <source>
        <dbReference type="ARBA" id="ARBA00021008"/>
    </source>
</evidence>
<proteinExistence type="inferred from homology"/>
<dbReference type="GO" id="GO:0006120">
    <property type="term" value="P:mitochondrial electron transport, NADH to ubiquinone"/>
    <property type="evidence" value="ECO:0007669"/>
    <property type="project" value="InterPro"/>
</dbReference>
<comment type="function">
    <text evidence="18">Core subunit of the mitochondrial membrane respiratory chain NADH dehydrogenase (Complex I) which catalyzes electron transfer from NADH through the respiratory chain, using ubiquinone as an electron acceptor. Essential for the catalytic activity and assembly of complex I.</text>
</comment>
<evidence type="ECO:0000259" key="19">
    <source>
        <dbReference type="Pfam" id="PF00361"/>
    </source>
</evidence>
<evidence type="ECO:0000256" key="6">
    <source>
        <dbReference type="ARBA" id="ARBA00022448"/>
    </source>
</evidence>
<dbReference type="PRINTS" id="PR01436">
    <property type="entry name" value="NADHDHGNASE2"/>
</dbReference>
<keyword evidence="10 18" id="KW-1278">Translocase</keyword>
<keyword evidence="9 18" id="KW-0999">Mitochondrion inner membrane</keyword>
<feature type="transmembrane region" description="Helical" evidence="18">
    <location>
        <begin position="277"/>
        <end position="302"/>
    </location>
</feature>
<keyword evidence="16 18" id="KW-0472">Membrane</keyword>
<evidence type="ECO:0000256" key="9">
    <source>
        <dbReference type="ARBA" id="ARBA00022792"/>
    </source>
</evidence>
<keyword evidence="8 18" id="KW-0812">Transmembrane</keyword>
<dbReference type="EC" id="7.1.1.2" evidence="4 18"/>
<dbReference type="PANTHER" id="PTHR46552">
    <property type="entry name" value="NADH-UBIQUINONE OXIDOREDUCTASE CHAIN 2"/>
    <property type="match status" value="1"/>
</dbReference>
<dbReference type="GO" id="GO:0005743">
    <property type="term" value="C:mitochondrial inner membrane"/>
    <property type="evidence" value="ECO:0007669"/>
    <property type="project" value="UniProtKB-SubCell"/>
</dbReference>
<dbReference type="EMBL" id="MK614529">
    <property type="protein sequence ID" value="QNG56392.1"/>
    <property type="molecule type" value="Genomic_DNA"/>
</dbReference>
<dbReference type="InterPro" id="IPR001750">
    <property type="entry name" value="ND/Mrp_TM"/>
</dbReference>
<evidence type="ECO:0000256" key="7">
    <source>
        <dbReference type="ARBA" id="ARBA00022660"/>
    </source>
</evidence>
<feature type="transmembrane region" description="Helical" evidence="18">
    <location>
        <begin position="59"/>
        <end position="78"/>
    </location>
</feature>
<keyword evidence="7 18" id="KW-0679">Respiratory chain</keyword>
<evidence type="ECO:0000256" key="12">
    <source>
        <dbReference type="ARBA" id="ARBA00022989"/>
    </source>
</evidence>
<feature type="transmembrane region" description="Helical" evidence="18">
    <location>
        <begin position="314"/>
        <end position="334"/>
    </location>
</feature>
<dbReference type="PANTHER" id="PTHR46552:SF1">
    <property type="entry name" value="NADH-UBIQUINONE OXIDOREDUCTASE CHAIN 2"/>
    <property type="match status" value="1"/>
</dbReference>
<keyword evidence="12 18" id="KW-1133">Transmembrane helix</keyword>
<evidence type="ECO:0000256" key="15">
    <source>
        <dbReference type="ARBA" id="ARBA00023128"/>
    </source>
</evidence>
<evidence type="ECO:0000256" key="13">
    <source>
        <dbReference type="ARBA" id="ARBA00023027"/>
    </source>
</evidence>
<comment type="function">
    <text evidence="1">Core subunit of the mitochondrial membrane respiratory chain NADH dehydrogenase (Complex I) that is believed to belong to the minimal assembly required for catalysis. Complex I functions in the transfer of electrons from NADH to the respiratory chain. The immediate electron acceptor for the enzyme is believed to be ubiquinone.</text>
</comment>
<accession>A0A7G7MU83</accession>
<feature type="transmembrane region" description="Helical" evidence="18">
    <location>
        <begin position="148"/>
        <end position="167"/>
    </location>
</feature>
<evidence type="ECO:0000256" key="8">
    <source>
        <dbReference type="ARBA" id="ARBA00022692"/>
    </source>
</evidence>
<feature type="domain" description="NADH:quinone oxidoreductase/Mrp antiporter transmembrane" evidence="19">
    <location>
        <begin position="23"/>
        <end position="284"/>
    </location>
</feature>
<evidence type="ECO:0000256" key="16">
    <source>
        <dbReference type="ARBA" id="ARBA00023136"/>
    </source>
</evidence>
<evidence type="ECO:0000256" key="4">
    <source>
        <dbReference type="ARBA" id="ARBA00012944"/>
    </source>
</evidence>
<evidence type="ECO:0000256" key="18">
    <source>
        <dbReference type="RuleBase" id="RU003403"/>
    </source>
</evidence>
<feature type="transmembrane region" description="Helical" evidence="18">
    <location>
        <begin position="7"/>
        <end position="27"/>
    </location>
</feature>
<evidence type="ECO:0000256" key="1">
    <source>
        <dbReference type="ARBA" id="ARBA00003257"/>
    </source>
</evidence>
<keyword evidence="15 18" id="KW-0496">Mitochondrion</keyword>
<keyword evidence="11 18" id="KW-0249">Electron transport</keyword>
<keyword evidence="14 18" id="KW-0830">Ubiquinone</keyword>
<feature type="transmembrane region" description="Helical" evidence="18">
    <location>
        <begin position="125"/>
        <end position="142"/>
    </location>
</feature>